<reference evidence="3" key="1">
    <citation type="submission" date="2022-11" db="UniProtKB">
        <authorList>
            <consortium name="WormBaseParasite"/>
        </authorList>
    </citation>
    <scope>IDENTIFICATION</scope>
</reference>
<keyword evidence="2" id="KW-1185">Reference proteome</keyword>
<dbReference type="Proteomes" id="UP000887565">
    <property type="component" value="Unplaced"/>
</dbReference>
<organism evidence="2 3">
    <name type="scientific">Romanomermis culicivorax</name>
    <name type="common">Nematode worm</name>
    <dbReference type="NCBI Taxonomy" id="13658"/>
    <lineage>
        <taxon>Eukaryota</taxon>
        <taxon>Metazoa</taxon>
        <taxon>Ecdysozoa</taxon>
        <taxon>Nematoda</taxon>
        <taxon>Enoplea</taxon>
        <taxon>Dorylaimia</taxon>
        <taxon>Mermithida</taxon>
        <taxon>Mermithoidea</taxon>
        <taxon>Mermithidae</taxon>
        <taxon>Romanomermis</taxon>
    </lineage>
</organism>
<proteinExistence type="predicted"/>
<evidence type="ECO:0000313" key="3">
    <source>
        <dbReference type="WBParaSite" id="nRc.2.0.1.t04546-RA"/>
    </source>
</evidence>
<name>A0A915HSN9_ROMCU</name>
<feature type="transmembrane region" description="Helical" evidence="1">
    <location>
        <begin position="66"/>
        <end position="83"/>
    </location>
</feature>
<evidence type="ECO:0000256" key="1">
    <source>
        <dbReference type="SAM" id="Phobius"/>
    </source>
</evidence>
<accession>A0A915HSN9</accession>
<keyword evidence="1" id="KW-0812">Transmembrane</keyword>
<dbReference type="WBParaSite" id="nRc.2.0.1.t04546-RA">
    <property type="protein sequence ID" value="nRc.2.0.1.t04546-RA"/>
    <property type="gene ID" value="nRc.2.0.1.g04546"/>
</dbReference>
<keyword evidence="1" id="KW-0472">Membrane</keyword>
<sequence length="104" mass="12277">MRRRSMTRLDTKCVYAGQRRVQTRSRTFTITVGRLTHTWHLVTNFEQECMASPLLLKATPRRAEETYLFLYFLLYSFAIPTQWHPTLTGKVVSSNCLEMLLQDF</sequence>
<evidence type="ECO:0000313" key="2">
    <source>
        <dbReference type="Proteomes" id="UP000887565"/>
    </source>
</evidence>
<dbReference type="AlphaFoldDB" id="A0A915HSN9"/>
<keyword evidence="1" id="KW-1133">Transmembrane helix</keyword>
<protein>
    <submittedName>
        <fullName evidence="3">Uncharacterized protein</fullName>
    </submittedName>
</protein>